<evidence type="ECO:0000313" key="3">
    <source>
        <dbReference type="Proteomes" id="UP000281406"/>
    </source>
</evidence>
<reference evidence="2 3" key="1">
    <citation type="submission" date="2018-10" db="EMBL/GenBank/DDBJ databases">
        <title>Genome assembly for a Yunnan-Guizhou Plateau 3E fish, Anabarilius grahami (Regan), and its evolutionary and genetic applications.</title>
        <authorList>
            <person name="Jiang W."/>
        </authorList>
    </citation>
    <scope>NUCLEOTIDE SEQUENCE [LARGE SCALE GENOMIC DNA]</scope>
    <source>
        <strain evidence="2">AG-KIZ</strain>
        <tissue evidence="2">Muscle</tissue>
    </source>
</reference>
<protein>
    <submittedName>
        <fullName evidence="2">Uncharacterized protein</fullName>
    </submittedName>
</protein>
<keyword evidence="3" id="KW-1185">Reference proteome</keyword>
<feature type="compositionally biased region" description="Basic residues" evidence="1">
    <location>
        <begin position="120"/>
        <end position="131"/>
    </location>
</feature>
<accession>A0A3N0XRU3</accession>
<dbReference type="AlphaFoldDB" id="A0A3N0XRU3"/>
<sequence>MGIQITPPATIKERMDRLENLITLKQRGHQVGGLAQLFWTLAVGLGYNDAALINLFNDCLDNSLPLWEIERLGDLDFWGFVHYLECRSRGPAPRQLGHAPASESLAEITEEVGTEPLLHPSKRRRRRRKKASFIPQGPEVSPAIEPAPASESSPEPAPASESSPEPAPASESSPEPAPA</sequence>
<proteinExistence type="predicted"/>
<organism evidence="2 3">
    <name type="scientific">Anabarilius grahami</name>
    <name type="common">Kanglang fish</name>
    <name type="synonym">Barilius grahami</name>
    <dbReference type="NCBI Taxonomy" id="495550"/>
    <lineage>
        <taxon>Eukaryota</taxon>
        <taxon>Metazoa</taxon>
        <taxon>Chordata</taxon>
        <taxon>Craniata</taxon>
        <taxon>Vertebrata</taxon>
        <taxon>Euteleostomi</taxon>
        <taxon>Actinopterygii</taxon>
        <taxon>Neopterygii</taxon>
        <taxon>Teleostei</taxon>
        <taxon>Ostariophysi</taxon>
        <taxon>Cypriniformes</taxon>
        <taxon>Xenocyprididae</taxon>
        <taxon>Xenocypridinae</taxon>
        <taxon>Xenocypridinae incertae sedis</taxon>
        <taxon>Anabarilius</taxon>
    </lineage>
</organism>
<dbReference type="Proteomes" id="UP000281406">
    <property type="component" value="Unassembled WGS sequence"/>
</dbReference>
<feature type="region of interest" description="Disordered" evidence="1">
    <location>
        <begin position="108"/>
        <end position="179"/>
    </location>
</feature>
<gene>
    <name evidence="2" type="ORF">DPX16_13696</name>
</gene>
<dbReference type="OrthoDB" id="8984746at2759"/>
<evidence type="ECO:0000313" key="2">
    <source>
        <dbReference type="EMBL" id="ROJ29252.1"/>
    </source>
</evidence>
<evidence type="ECO:0000256" key="1">
    <source>
        <dbReference type="SAM" id="MobiDB-lite"/>
    </source>
</evidence>
<feature type="compositionally biased region" description="Low complexity" evidence="1">
    <location>
        <begin position="138"/>
        <end position="179"/>
    </location>
</feature>
<comment type="caution">
    <text evidence="2">The sequence shown here is derived from an EMBL/GenBank/DDBJ whole genome shotgun (WGS) entry which is preliminary data.</text>
</comment>
<name>A0A3N0XRU3_ANAGA</name>
<dbReference type="EMBL" id="RJVU01062584">
    <property type="protein sequence ID" value="ROJ29252.1"/>
    <property type="molecule type" value="Genomic_DNA"/>
</dbReference>